<keyword evidence="1" id="KW-1133">Transmembrane helix</keyword>
<dbReference type="EMBL" id="CAJVCE010000026">
    <property type="protein sequence ID" value="CAG7655476.1"/>
    <property type="molecule type" value="Genomic_DNA"/>
</dbReference>
<gene>
    <name evidence="2" type="ORF">PAECIP111802_06118</name>
</gene>
<keyword evidence="1" id="KW-0812">Transmembrane</keyword>
<evidence type="ECO:0000256" key="1">
    <source>
        <dbReference type="SAM" id="Phobius"/>
    </source>
</evidence>
<reference evidence="2 3" key="1">
    <citation type="submission" date="2021-06" db="EMBL/GenBank/DDBJ databases">
        <authorList>
            <person name="Criscuolo A."/>
        </authorList>
    </citation>
    <scope>NUCLEOTIDE SEQUENCE [LARGE SCALE GENOMIC DNA]</scope>
    <source>
        <strain evidence="3">CIP 111802</strain>
    </source>
</reference>
<sequence length="131" mass="15706">MMLGLVWIVGCYTAGVVILHLLHWQWMKKRSKRTVHYVLRTFNNQLQLEWYIRSLSFFSWIKGRTIRITIADEGSTDDTIAIAQRLSREHHLDIYTDASLDWDEWIRQHEEEQVVAVRISHNEMETAFKYL</sequence>
<comment type="caution">
    <text evidence="2">The sequence shown here is derived from an EMBL/GenBank/DDBJ whole genome shotgun (WGS) entry which is preliminary data.</text>
</comment>
<keyword evidence="3" id="KW-1185">Reference proteome</keyword>
<name>A0ABN7TTQ7_9BACL</name>
<evidence type="ECO:0000313" key="2">
    <source>
        <dbReference type="EMBL" id="CAG7655476.1"/>
    </source>
</evidence>
<proteinExistence type="predicted"/>
<evidence type="ECO:0008006" key="4">
    <source>
        <dbReference type="Google" id="ProtNLM"/>
    </source>
</evidence>
<organism evidence="2 3">
    <name type="scientific">Paenibacillus allorhizosphaerae</name>
    <dbReference type="NCBI Taxonomy" id="2849866"/>
    <lineage>
        <taxon>Bacteria</taxon>
        <taxon>Bacillati</taxon>
        <taxon>Bacillota</taxon>
        <taxon>Bacilli</taxon>
        <taxon>Bacillales</taxon>
        <taxon>Paenibacillaceae</taxon>
        <taxon>Paenibacillus</taxon>
    </lineage>
</organism>
<dbReference type="Proteomes" id="UP000730618">
    <property type="component" value="Unassembled WGS sequence"/>
</dbReference>
<evidence type="ECO:0000313" key="3">
    <source>
        <dbReference type="Proteomes" id="UP000730618"/>
    </source>
</evidence>
<protein>
    <recommendedName>
        <fullName evidence="4">Glycosyltransferase family 2 protein</fullName>
    </recommendedName>
</protein>
<dbReference type="RefSeq" id="WP_218102314.1">
    <property type="nucleotide sequence ID" value="NZ_CAJVCE010000026.1"/>
</dbReference>
<accession>A0ABN7TTQ7</accession>
<feature type="transmembrane region" description="Helical" evidence="1">
    <location>
        <begin position="6"/>
        <end position="24"/>
    </location>
</feature>
<keyword evidence="1" id="KW-0472">Membrane</keyword>